<evidence type="ECO:0000256" key="6">
    <source>
        <dbReference type="ARBA" id="ARBA00022679"/>
    </source>
</evidence>
<evidence type="ECO:0000256" key="9">
    <source>
        <dbReference type="ARBA" id="ARBA00022840"/>
    </source>
</evidence>
<evidence type="ECO:0000259" key="13">
    <source>
        <dbReference type="PROSITE" id="PS50011"/>
    </source>
</evidence>
<name>A0A8C8JKR4_ONCTS</name>
<dbReference type="Proteomes" id="UP000694402">
    <property type="component" value="Unassembled WGS sequence"/>
</dbReference>
<dbReference type="InterPro" id="IPR021160">
    <property type="entry name" value="MAPKKKK"/>
</dbReference>
<dbReference type="PROSITE" id="PS50011">
    <property type="entry name" value="PROTEIN_KINASE_DOM"/>
    <property type="match status" value="1"/>
</dbReference>
<comment type="similarity">
    <text evidence="2">Belongs to the protein kinase superfamily. STE Ser/Thr protein kinase family. STE20 subfamily.</text>
</comment>
<sequence length="637" mass="72941">MASTFDLSRRNPQEDFELIQRIGSGTYGDVYKARNVTTGELAAIKVIKLEPGEDFVVVQQEIVMMKDCKHSNIVAYFGSYLRRDKLWICMEYCGGGSLQDIYHGKHTQQHTHTHLKNDSWFNQYDEGLYYLHNKGKMHRDIKVRWENGTLMAPEVAAVERKGGYNHLCDIWAVGITAIELAELQPPMFDLHPMRALFLMTKSNFQPPKLKDKVKWTSNFHHFVKISLTKNPKKRPSSDKLLQHPFVSQPLSRTLAIELLDKASNPDHSSYDDHLDDEPEEPEEVQWSCRHSIRTSNLSCFSKVFNGCPLKIHCAASWINPDTRDQYLLFGAEEGIYTLNLNELHDSSMEQVSHSKVCSLCFLAGKASQLYCHNLAGLYEHARQMQKLPMAIPTHRLPDKIIPRKFSISNKIPDTKGCQKCCVVRNPYTGHKYLCGAFQSSVVMLEWVEPMQKFMLIKNIDFPLPCPMEVFEMLVVPEHQYPLICMGVSKGTELNQVVRFETLDPNTACPWLKESGKTCVIHVTQLERDTILVCLDRSIKIVNLQGRLKSSRKLSAELTFNFQIESIVCLQDSVLAFWRHGMQGRSFKSNEITQEISDNTRIFRLLGSDRVVVLESRPTDNPTAHSNLYILAGHENSY</sequence>
<dbReference type="PROSITE" id="PS50219">
    <property type="entry name" value="CNH"/>
    <property type="match status" value="1"/>
</dbReference>
<feature type="active site" description="Proton acceptor" evidence="10">
    <location>
        <position position="140"/>
    </location>
</feature>
<dbReference type="PROSITE" id="PS00107">
    <property type="entry name" value="PROTEIN_KINASE_ATP"/>
    <property type="match status" value="1"/>
</dbReference>
<evidence type="ECO:0000256" key="7">
    <source>
        <dbReference type="ARBA" id="ARBA00022741"/>
    </source>
</evidence>
<dbReference type="InterPro" id="IPR001180">
    <property type="entry name" value="CNH_dom"/>
</dbReference>
<reference evidence="15" key="2">
    <citation type="submission" date="2025-09" db="UniProtKB">
        <authorList>
            <consortium name="Ensembl"/>
        </authorList>
    </citation>
    <scope>IDENTIFICATION</scope>
</reference>
<proteinExistence type="inferred from homology"/>
<dbReference type="Gene3D" id="1.10.510.10">
    <property type="entry name" value="Transferase(Phosphotransferase) domain 1"/>
    <property type="match status" value="2"/>
</dbReference>
<evidence type="ECO:0000256" key="4">
    <source>
        <dbReference type="ARBA" id="ARBA00022527"/>
    </source>
</evidence>
<evidence type="ECO:0000256" key="8">
    <source>
        <dbReference type="ARBA" id="ARBA00022777"/>
    </source>
</evidence>
<evidence type="ECO:0000256" key="5">
    <source>
        <dbReference type="ARBA" id="ARBA00022553"/>
    </source>
</evidence>
<dbReference type="GO" id="GO:0005524">
    <property type="term" value="F:ATP binding"/>
    <property type="evidence" value="ECO:0007669"/>
    <property type="project" value="UniProtKB-UniRule"/>
</dbReference>
<feature type="binding site" evidence="11 12">
    <location>
        <position position="45"/>
    </location>
    <ligand>
        <name>ATP</name>
        <dbReference type="ChEBI" id="CHEBI:30616"/>
    </ligand>
</feature>
<dbReference type="InterPro" id="IPR011009">
    <property type="entry name" value="Kinase-like_dom_sf"/>
</dbReference>
<feature type="binding site" evidence="11">
    <location>
        <begin position="22"/>
        <end position="30"/>
    </location>
    <ligand>
        <name>ATP</name>
        <dbReference type="ChEBI" id="CHEBI:30616"/>
    </ligand>
</feature>
<keyword evidence="5" id="KW-0597">Phosphoprotein</keyword>
<evidence type="ECO:0000313" key="15">
    <source>
        <dbReference type="Ensembl" id="ENSOTSP00005092702.2"/>
    </source>
</evidence>
<dbReference type="Ensembl" id="ENSOTST00005100545.2">
    <property type="protein sequence ID" value="ENSOTSP00005092702.2"/>
    <property type="gene ID" value="ENSOTSG00005043077.2"/>
</dbReference>
<dbReference type="PIRSF" id="PIRSF038172">
    <property type="entry name" value="MAPKKKK"/>
    <property type="match status" value="1"/>
</dbReference>
<dbReference type="Pfam" id="PF00780">
    <property type="entry name" value="CNH"/>
    <property type="match status" value="1"/>
</dbReference>
<dbReference type="AlphaFoldDB" id="A0A8C8JKR4"/>
<keyword evidence="16" id="KW-1185">Reference proteome</keyword>
<keyword evidence="9 11" id="KW-0067">ATP-binding</keyword>
<evidence type="ECO:0000313" key="16">
    <source>
        <dbReference type="Proteomes" id="UP000694402"/>
    </source>
</evidence>
<dbReference type="Pfam" id="PF00069">
    <property type="entry name" value="Pkinase"/>
    <property type="match status" value="2"/>
</dbReference>
<comment type="cofactor">
    <cofactor evidence="1">
        <name>Mg(2+)</name>
        <dbReference type="ChEBI" id="CHEBI:18420"/>
    </cofactor>
</comment>
<dbReference type="InterPro" id="IPR050629">
    <property type="entry name" value="STE20/SPS1-PAK"/>
</dbReference>
<dbReference type="PANTHER" id="PTHR48012">
    <property type="entry name" value="STERILE20-LIKE KINASE, ISOFORM B-RELATED"/>
    <property type="match status" value="1"/>
</dbReference>
<dbReference type="GeneTree" id="ENSGT00940000155483"/>
<evidence type="ECO:0000256" key="11">
    <source>
        <dbReference type="PIRSR" id="PIRSR038172-2"/>
    </source>
</evidence>
<dbReference type="SUPFAM" id="SSF56112">
    <property type="entry name" value="Protein kinase-like (PK-like)"/>
    <property type="match status" value="1"/>
</dbReference>
<keyword evidence="6" id="KW-0808">Transferase</keyword>
<reference evidence="15" key="1">
    <citation type="submission" date="2025-08" db="UniProtKB">
        <authorList>
            <consortium name="Ensembl"/>
        </authorList>
    </citation>
    <scope>IDENTIFICATION</scope>
</reference>
<evidence type="ECO:0000256" key="3">
    <source>
        <dbReference type="ARBA" id="ARBA00012513"/>
    </source>
</evidence>
<organism evidence="15 16">
    <name type="scientific">Oncorhynchus tshawytscha</name>
    <name type="common">Chinook salmon</name>
    <name type="synonym">Salmo tshawytscha</name>
    <dbReference type="NCBI Taxonomy" id="74940"/>
    <lineage>
        <taxon>Eukaryota</taxon>
        <taxon>Metazoa</taxon>
        <taxon>Chordata</taxon>
        <taxon>Craniata</taxon>
        <taxon>Vertebrata</taxon>
        <taxon>Euteleostomi</taxon>
        <taxon>Actinopterygii</taxon>
        <taxon>Neopterygii</taxon>
        <taxon>Teleostei</taxon>
        <taxon>Protacanthopterygii</taxon>
        <taxon>Salmoniformes</taxon>
        <taxon>Salmonidae</taxon>
        <taxon>Salmoninae</taxon>
        <taxon>Oncorhynchus</taxon>
    </lineage>
</organism>
<feature type="domain" description="Protein kinase" evidence="13">
    <location>
        <begin position="16"/>
        <end position="246"/>
    </location>
</feature>
<dbReference type="PANTHER" id="PTHR48012:SF17">
    <property type="entry name" value="MITOGEN-ACTIVATED PROTEIN KINASE KINASE KINASE KINASE 3"/>
    <property type="match status" value="1"/>
</dbReference>
<dbReference type="InterPro" id="IPR000719">
    <property type="entry name" value="Prot_kinase_dom"/>
</dbReference>
<dbReference type="GO" id="GO:0005737">
    <property type="term" value="C:cytoplasm"/>
    <property type="evidence" value="ECO:0007669"/>
    <property type="project" value="TreeGrafter"/>
</dbReference>
<feature type="domain" description="CNH" evidence="14">
    <location>
        <begin position="308"/>
        <end position="610"/>
    </location>
</feature>
<evidence type="ECO:0000256" key="2">
    <source>
        <dbReference type="ARBA" id="ARBA00008874"/>
    </source>
</evidence>
<evidence type="ECO:0000256" key="12">
    <source>
        <dbReference type="PROSITE-ProRule" id="PRU10141"/>
    </source>
</evidence>
<protein>
    <recommendedName>
        <fullName evidence="3">non-specific serine/threonine protein kinase</fullName>
        <ecNumber evidence="3">2.7.11.1</ecNumber>
    </recommendedName>
</protein>
<dbReference type="SMART" id="SM00036">
    <property type="entry name" value="CNH"/>
    <property type="match status" value="1"/>
</dbReference>
<accession>A0A8C8JKR4</accession>
<dbReference type="GO" id="GO:0008349">
    <property type="term" value="F:MAP kinase kinase kinase kinase activity"/>
    <property type="evidence" value="ECO:0007669"/>
    <property type="project" value="InterPro"/>
</dbReference>
<keyword evidence="4" id="KW-0723">Serine/threonine-protein kinase</keyword>
<keyword evidence="8" id="KW-0418">Kinase</keyword>
<evidence type="ECO:0000256" key="1">
    <source>
        <dbReference type="ARBA" id="ARBA00001946"/>
    </source>
</evidence>
<evidence type="ECO:0000259" key="14">
    <source>
        <dbReference type="PROSITE" id="PS50219"/>
    </source>
</evidence>
<dbReference type="EC" id="2.7.11.1" evidence="3"/>
<gene>
    <name evidence="15" type="primary">map4k3a</name>
</gene>
<keyword evidence="7 11" id="KW-0547">Nucleotide-binding</keyword>
<dbReference type="InterPro" id="IPR017441">
    <property type="entry name" value="Protein_kinase_ATP_BS"/>
</dbReference>
<evidence type="ECO:0000256" key="10">
    <source>
        <dbReference type="PIRSR" id="PIRSR038172-1"/>
    </source>
</evidence>